<dbReference type="InterPro" id="IPR006311">
    <property type="entry name" value="TAT_signal"/>
</dbReference>
<dbReference type="Proteomes" id="UP000183900">
    <property type="component" value="Unassembled WGS sequence"/>
</dbReference>
<gene>
    <name evidence="1" type="ORF">Ga0061067_111113</name>
</gene>
<accession>A0A0K6I7G2</accession>
<reference evidence="2" key="1">
    <citation type="submission" date="2015-08" db="EMBL/GenBank/DDBJ databases">
        <authorList>
            <person name="Varghese N."/>
        </authorList>
    </citation>
    <scope>NUCLEOTIDE SEQUENCE [LARGE SCALE GENOMIC DNA]</scope>
    <source>
        <strain evidence="2">DSM 23407</strain>
    </source>
</reference>
<protein>
    <submittedName>
        <fullName evidence="1">Uncharacterized conserved protein</fullName>
    </submittedName>
</protein>
<proteinExistence type="predicted"/>
<dbReference type="RefSeq" id="WP_013654524.1">
    <property type="nucleotide sequence ID" value="NZ_CYHE01000011.1"/>
</dbReference>
<evidence type="ECO:0000313" key="2">
    <source>
        <dbReference type="Proteomes" id="UP000183900"/>
    </source>
</evidence>
<organism evidence="1 2">
    <name type="scientific">Pannonibacter indicus</name>
    <dbReference type="NCBI Taxonomy" id="466044"/>
    <lineage>
        <taxon>Bacteria</taxon>
        <taxon>Pseudomonadati</taxon>
        <taxon>Pseudomonadota</taxon>
        <taxon>Alphaproteobacteria</taxon>
        <taxon>Hyphomicrobiales</taxon>
        <taxon>Stappiaceae</taxon>
        <taxon>Pannonibacter</taxon>
    </lineage>
</organism>
<dbReference type="OrthoDB" id="14727at2"/>
<dbReference type="PROSITE" id="PS51318">
    <property type="entry name" value="TAT"/>
    <property type="match status" value="1"/>
</dbReference>
<dbReference type="EMBL" id="CYHE01000011">
    <property type="protein sequence ID" value="CUA98998.1"/>
    <property type="molecule type" value="Genomic_DNA"/>
</dbReference>
<name>A0A0K6I7G2_9HYPH</name>
<keyword evidence="2" id="KW-1185">Reference proteome</keyword>
<dbReference type="AlphaFoldDB" id="A0A0K6I7G2"/>
<evidence type="ECO:0000313" key="1">
    <source>
        <dbReference type="EMBL" id="CUA98998.1"/>
    </source>
</evidence>
<sequence>MRNDHNISRRTILAAVGVLPLLMSMPGRGHAEALPLVSVSKDPSCGCCDGWVAHIEAAGFPVRVVESADMDSLKQRLGVPADLASCHTAEVGGYVVEGHVPAEAIRRLLSERPEATGLAVPGMPAGSPGMDFPGVDPEPYEAFLFGQTTRSFGRFLGSREI</sequence>
<dbReference type="InterPro" id="IPR007332">
    <property type="entry name" value="DUF411"/>
</dbReference>
<dbReference type="Pfam" id="PF04214">
    <property type="entry name" value="DUF411"/>
    <property type="match status" value="1"/>
</dbReference>